<dbReference type="RefSeq" id="WP_147051899.1">
    <property type="nucleotide sequence ID" value="NZ_CP042437.1"/>
</dbReference>
<proteinExistence type="predicted"/>
<dbReference type="EMBL" id="CP042437">
    <property type="protein sequence ID" value="QEC74740.1"/>
    <property type="molecule type" value="Genomic_DNA"/>
</dbReference>
<dbReference type="Proteomes" id="UP000321362">
    <property type="component" value="Chromosome"/>
</dbReference>
<sequence>MARSKESTPHLEKIEDPDYFGFITFEKPGSIFYYTSDGQQELTSGQASERIEHLSHVRDNPAL</sequence>
<dbReference type="KEGG" id="mgk:FSB76_01800"/>
<gene>
    <name evidence="2" type="ORF">FSB76_01800</name>
</gene>
<name>A0A5B8VTH7_9SPHI</name>
<protein>
    <submittedName>
        <fullName evidence="2">Uncharacterized protein</fullName>
    </submittedName>
</protein>
<reference evidence="2 3" key="1">
    <citation type="journal article" date="2013" name="J. Microbiol.">
        <title>Mucilaginibacter ginsenosidivorax sp. nov., with ginsenoside converting activity isolated from sediment.</title>
        <authorList>
            <person name="Kim J.K."/>
            <person name="Choi T.E."/>
            <person name="Liu Q.M."/>
            <person name="Park H.Y."/>
            <person name="Yi T.H."/>
            <person name="Yoon M.H."/>
            <person name="Kim S.C."/>
            <person name="Im W.T."/>
        </authorList>
    </citation>
    <scope>NUCLEOTIDE SEQUENCE [LARGE SCALE GENOMIC DNA]</scope>
    <source>
        <strain evidence="2 3">KHI28</strain>
    </source>
</reference>
<evidence type="ECO:0000313" key="2">
    <source>
        <dbReference type="EMBL" id="QEC74740.1"/>
    </source>
</evidence>
<evidence type="ECO:0000313" key="3">
    <source>
        <dbReference type="Proteomes" id="UP000321362"/>
    </source>
</evidence>
<organism evidence="2 3">
    <name type="scientific">Mucilaginibacter ginsenosidivorax</name>
    <dbReference type="NCBI Taxonomy" id="862126"/>
    <lineage>
        <taxon>Bacteria</taxon>
        <taxon>Pseudomonadati</taxon>
        <taxon>Bacteroidota</taxon>
        <taxon>Sphingobacteriia</taxon>
        <taxon>Sphingobacteriales</taxon>
        <taxon>Sphingobacteriaceae</taxon>
        <taxon>Mucilaginibacter</taxon>
    </lineage>
</organism>
<accession>A0A5B8VTH7</accession>
<dbReference type="AlphaFoldDB" id="A0A5B8VTH7"/>
<dbReference type="OrthoDB" id="799157at2"/>
<keyword evidence="3" id="KW-1185">Reference proteome</keyword>
<feature type="compositionally biased region" description="Basic and acidic residues" evidence="1">
    <location>
        <begin position="49"/>
        <end position="63"/>
    </location>
</feature>
<feature type="region of interest" description="Disordered" evidence="1">
    <location>
        <begin position="43"/>
        <end position="63"/>
    </location>
</feature>
<evidence type="ECO:0000256" key="1">
    <source>
        <dbReference type="SAM" id="MobiDB-lite"/>
    </source>
</evidence>